<dbReference type="CDD" id="cd05233">
    <property type="entry name" value="SDR_c"/>
    <property type="match status" value="1"/>
</dbReference>
<dbReference type="RefSeq" id="WP_121215466.1">
    <property type="nucleotide sequence ID" value="NZ_JAMYWW010000001.1"/>
</dbReference>
<dbReference type="PRINTS" id="PR00081">
    <property type="entry name" value="GDHRDH"/>
</dbReference>
<dbReference type="Gene3D" id="3.40.50.720">
    <property type="entry name" value="NAD(P)-binding Rossmann-like Domain"/>
    <property type="match status" value="1"/>
</dbReference>
<gene>
    <name evidence="3" type="ORF">D8M03_14090</name>
</gene>
<keyword evidence="4" id="KW-1185">Reference proteome</keyword>
<dbReference type="InterPro" id="IPR050259">
    <property type="entry name" value="SDR"/>
</dbReference>
<sequence>MNLLNKVAVVTGAGSGIGRAISEKLASQGAFVYVTDITEASGQETVNIIKRNNGKAKYLPLDVRNPEQVEATFQKVANDTGKLDILINNAGIPGQPSSIEQIPNAEWTNLLDIHVNGSFYCLKCAVPYMKKNGSGRIINMSSLASETSLRGYGHYAAAKYALLGLTETAAKDLAPYGITVNALKPGVIRSALTSGILSMAEEELAKATPLGKIGSPSDVAAAAAFLCSDEASFITGATLIIDGGFRLVNEMDNAMDRFLSISNS</sequence>
<dbReference type="NCBIfam" id="NF009466">
    <property type="entry name" value="PRK12826.1-2"/>
    <property type="match status" value="1"/>
</dbReference>
<reference evidence="3 4" key="1">
    <citation type="journal article" date="2016" name="Antonie Van Leeuwenhoek">
        <title>Lysinibacillus endophyticus sp. nov., an indole-3-acetic acid producing endophytic bacterium isolated from corn root (Zea mays cv. Xinken-5).</title>
        <authorList>
            <person name="Yu J."/>
            <person name="Guan X."/>
            <person name="Liu C."/>
            <person name="Xiang W."/>
            <person name="Yu Z."/>
            <person name="Liu X."/>
            <person name="Wang G."/>
        </authorList>
    </citation>
    <scope>NUCLEOTIDE SEQUENCE [LARGE SCALE GENOMIC DNA]</scope>
    <source>
        <strain evidence="3 4">DSM 100506</strain>
    </source>
</reference>
<dbReference type="NCBIfam" id="NF005559">
    <property type="entry name" value="PRK07231.1"/>
    <property type="match status" value="1"/>
</dbReference>
<comment type="caution">
    <text evidence="3">The sequence shown here is derived from an EMBL/GenBank/DDBJ whole genome shotgun (WGS) entry which is preliminary data.</text>
</comment>
<dbReference type="Pfam" id="PF13561">
    <property type="entry name" value="adh_short_C2"/>
    <property type="match status" value="1"/>
</dbReference>
<evidence type="ECO:0000313" key="3">
    <source>
        <dbReference type="EMBL" id="RKQ14438.1"/>
    </source>
</evidence>
<evidence type="ECO:0000256" key="2">
    <source>
        <dbReference type="ARBA" id="ARBA00023002"/>
    </source>
</evidence>
<dbReference type="PROSITE" id="PS00061">
    <property type="entry name" value="ADH_SHORT"/>
    <property type="match status" value="1"/>
</dbReference>
<dbReference type="AlphaFoldDB" id="A0A494YW78"/>
<evidence type="ECO:0000256" key="1">
    <source>
        <dbReference type="ARBA" id="ARBA00006484"/>
    </source>
</evidence>
<accession>A0A494YW78</accession>
<dbReference type="InterPro" id="IPR002347">
    <property type="entry name" value="SDR_fam"/>
</dbReference>
<comment type="similarity">
    <text evidence="1">Belongs to the short-chain dehydrogenases/reductases (SDR) family.</text>
</comment>
<dbReference type="PANTHER" id="PTHR42879">
    <property type="entry name" value="3-OXOACYL-(ACYL-CARRIER-PROTEIN) REDUCTASE"/>
    <property type="match status" value="1"/>
</dbReference>
<organism evidence="3 4">
    <name type="scientific">Ureibacillus endophyticus</name>
    <dbReference type="NCBI Taxonomy" id="1978490"/>
    <lineage>
        <taxon>Bacteria</taxon>
        <taxon>Bacillati</taxon>
        <taxon>Bacillota</taxon>
        <taxon>Bacilli</taxon>
        <taxon>Bacillales</taxon>
        <taxon>Caryophanaceae</taxon>
        <taxon>Ureibacillus</taxon>
    </lineage>
</organism>
<dbReference type="Proteomes" id="UP000272238">
    <property type="component" value="Unassembled WGS sequence"/>
</dbReference>
<dbReference type="EMBL" id="RBZN01000044">
    <property type="protein sequence ID" value="RKQ14438.1"/>
    <property type="molecule type" value="Genomic_DNA"/>
</dbReference>
<dbReference type="GO" id="GO:0016491">
    <property type="term" value="F:oxidoreductase activity"/>
    <property type="evidence" value="ECO:0007669"/>
    <property type="project" value="UniProtKB-KW"/>
</dbReference>
<dbReference type="InterPro" id="IPR020904">
    <property type="entry name" value="Sc_DH/Rdtase_CS"/>
</dbReference>
<dbReference type="FunFam" id="3.40.50.720:FF:000084">
    <property type="entry name" value="Short-chain dehydrogenase reductase"/>
    <property type="match status" value="1"/>
</dbReference>
<dbReference type="OrthoDB" id="9803333at2"/>
<dbReference type="InterPro" id="IPR036291">
    <property type="entry name" value="NAD(P)-bd_dom_sf"/>
</dbReference>
<protein>
    <submittedName>
        <fullName evidence="3">SDR family oxidoreductase</fullName>
    </submittedName>
</protein>
<proteinExistence type="inferred from homology"/>
<dbReference type="GO" id="GO:0008206">
    <property type="term" value="P:bile acid metabolic process"/>
    <property type="evidence" value="ECO:0007669"/>
    <property type="project" value="UniProtKB-ARBA"/>
</dbReference>
<name>A0A494YW78_9BACL</name>
<dbReference type="PRINTS" id="PR00080">
    <property type="entry name" value="SDRFAMILY"/>
</dbReference>
<dbReference type="SUPFAM" id="SSF51735">
    <property type="entry name" value="NAD(P)-binding Rossmann-fold domains"/>
    <property type="match status" value="1"/>
</dbReference>
<keyword evidence="2" id="KW-0560">Oxidoreductase</keyword>
<dbReference type="PANTHER" id="PTHR42879:SF2">
    <property type="entry name" value="3-OXOACYL-[ACYL-CARRIER-PROTEIN] REDUCTASE FABG"/>
    <property type="match status" value="1"/>
</dbReference>
<evidence type="ECO:0000313" key="4">
    <source>
        <dbReference type="Proteomes" id="UP000272238"/>
    </source>
</evidence>